<sequence>TSQRDVVEVGRNHVWVSRHRSAKLFLVAIRSHAVMLWHMGVIDGLQKVGETRETGSSLGIGVEAARLRARLDGASVAGSVCLLLLLQKQHDLAGERHGCERC</sequence>
<evidence type="ECO:0000313" key="1">
    <source>
        <dbReference type="EMBL" id="GMT18228.1"/>
    </source>
</evidence>
<accession>A0AAV5VFY7</accession>
<keyword evidence="2" id="KW-1185">Reference proteome</keyword>
<organism evidence="1 2">
    <name type="scientific">Pristionchus fissidentatus</name>
    <dbReference type="NCBI Taxonomy" id="1538716"/>
    <lineage>
        <taxon>Eukaryota</taxon>
        <taxon>Metazoa</taxon>
        <taxon>Ecdysozoa</taxon>
        <taxon>Nematoda</taxon>
        <taxon>Chromadorea</taxon>
        <taxon>Rhabditida</taxon>
        <taxon>Rhabditina</taxon>
        <taxon>Diplogasteromorpha</taxon>
        <taxon>Diplogasteroidea</taxon>
        <taxon>Neodiplogasteridae</taxon>
        <taxon>Pristionchus</taxon>
    </lineage>
</organism>
<comment type="caution">
    <text evidence="1">The sequence shown here is derived from an EMBL/GenBank/DDBJ whole genome shotgun (WGS) entry which is preliminary data.</text>
</comment>
<feature type="non-terminal residue" evidence="1">
    <location>
        <position position="102"/>
    </location>
</feature>
<protein>
    <submittedName>
        <fullName evidence="1">Uncharacterized protein</fullName>
    </submittedName>
</protein>
<reference evidence="1" key="1">
    <citation type="submission" date="2023-10" db="EMBL/GenBank/DDBJ databases">
        <title>Genome assembly of Pristionchus species.</title>
        <authorList>
            <person name="Yoshida K."/>
            <person name="Sommer R.J."/>
        </authorList>
    </citation>
    <scope>NUCLEOTIDE SEQUENCE</scope>
    <source>
        <strain evidence="1">RS5133</strain>
    </source>
</reference>
<dbReference type="AlphaFoldDB" id="A0AAV5VFY7"/>
<dbReference type="EMBL" id="BTSY01000003">
    <property type="protein sequence ID" value="GMT18228.1"/>
    <property type="molecule type" value="Genomic_DNA"/>
</dbReference>
<evidence type="ECO:0000313" key="2">
    <source>
        <dbReference type="Proteomes" id="UP001432322"/>
    </source>
</evidence>
<proteinExistence type="predicted"/>
<dbReference type="Proteomes" id="UP001432322">
    <property type="component" value="Unassembled WGS sequence"/>
</dbReference>
<name>A0AAV5VFY7_9BILA</name>
<feature type="non-terminal residue" evidence="1">
    <location>
        <position position="1"/>
    </location>
</feature>
<gene>
    <name evidence="1" type="ORF">PFISCL1PPCAC_9525</name>
</gene>